<dbReference type="EMBL" id="MN739920">
    <property type="protein sequence ID" value="QHT77565.1"/>
    <property type="molecule type" value="Genomic_DNA"/>
</dbReference>
<dbReference type="AlphaFoldDB" id="A0A6C0HBQ5"/>
<evidence type="ECO:0000313" key="1">
    <source>
        <dbReference type="EMBL" id="QHT77565.1"/>
    </source>
</evidence>
<name>A0A6C0HBQ5_9ZZZZ</name>
<accession>A0A6C0HBQ5</accession>
<reference evidence="1" key="1">
    <citation type="journal article" date="2020" name="Nature">
        <title>Giant virus diversity and host interactions through global metagenomics.</title>
        <authorList>
            <person name="Schulz F."/>
            <person name="Roux S."/>
            <person name="Paez-Espino D."/>
            <person name="Jungbluth S."/>
            <person name="Walsh D.A."/>
            <person name="Denef V.J."/>
            <person name="McMahon K.D."/>
            <person name="Konstantinidis K.T."/>
            <person name="Eloe-Fadrosh E.A."/>
            <person name="Kyrpides N.C."/>
            <person name="Woyke T."/>
        </authorList>
    </citation>
    <scope>NUCLEOTIDE SEQUENCE</scope>
    <source>
        <strain evidence="1">GVMAG-M-3300023179-90</strain>
    </source>
</reference>
<protein>
    <submittedName>
        <fullName evidence="1">Uncharacterized protein</fullName>
    </submittedName>
</protein>
<proteinExistence type="predicted"/>
<sequence>MSVFQNAIIKFYKKVKNPFLLVNALNNKKIRQNLLAYFFIIL</sequence>
<organism evidence="1">
    <name type="scientific">viral metagenome</name>
    <dbReference type="NCBI Taxonomy" id="1070528"/>
    <lineage>
        <taxon>unclassified sequences</taxon>
        <taxon>metagenomes</taxon>
        <taxon>organismal metagenomes</taxon>
    </lineage>
</organism>